<protein>
    <submittedName>
        <fullName evidence="1">Orf</fullName>
    </submittedName>
</protein>
<dbReference type="PROSITE" id="PS51257">
    <property type="entry name" value="PROKAR_LIPOPROTEIN"/>
    <property type="match status" value="1"/>
</dbReference>
<sequence length="22" mass="2368">MRFAYCTVQPVFSISNVTSGCG</sequence>
<reference evidence="1" key="1">
    <citation type="submission" date="2001-05" db="EMBL/GenBank/DDBJ databases">
        <title>PCR assay using primers amplify the DNA region specific to Escherichia coli O157:H7.</title>
        <authorList>
            <person name="Miyamoto T."/>
            <person name="Ichioka N."/>
            <person name="Sasaki C."/>
            <person name="Kobayashi H."/>
            <person name="Honjoh K."/>
            <person name="Iio M."/>
            <person name="Hatano S."/>
        </authorList>
    </citation>
    <scope>NUCLEOTIDE SEQUENCE</scope>
</reference>
<dbReference type="AlphaFoldDB" id="Q93UU5"/>
<proteinExistence type="predicted"/>
<organism evidence="1">
    <name type="scientific">Escherichia coli O157:H7</name>
    <dbReference type="NCBI Taxonomy" id="83334"/>
    <lineage>
        <taxon>Bacteria</taxon>
        <taxon>Pseudomonadati</taxon>
        <taxon>Pseudomonadota</taxon>
        <taxon>Gammaproteobacteria</taxon>
        <taxon>Enterobacterales</taxon>
        <taxon>Enterobacteriaceae</taxon>
        <taxon>Escherichia</taxon>
    </lineage>
</organism>
<name>Q93UU5_ECO57</name>
<dbReference type="EMBL" id="AB061018">
    <property type="protein sequence ID" value="BAB47187.1"/>
    <property type="molecule type" value="Genomic_DNA"/>
</dbReference>
<accession>Q93UU5</accession>
<evidence type="ECO:0000313" key="1">
    <source>
        <dbReference type="EMBL" id="BAB47187.1"/>
    </source>
</evidence>